<dbReference type="InterPro" id="IPR015943">
    <property type="entry name" value="WD40/YVTN_repeat-like_dom_sf"/>
</dbReference>
<dbReference type="PANTHER" id="PTHR34512:SF30">
    <property type="entry name" value="OUTER MEMBRANE PROTEIN ASSEMBLY FACTOR BAMB"/>
    <property type="match status" value="1"/>
</dbReference>
<evidence type="ECO:0000259" key="1">
    <source>
        <dbReference type="Pfam" id="PF13360"/>
    </source>
</evidence>
<comment type="caution">
    <text evidence="2">The sequence shown here is derived from an EMBL/GenBank/DDBJ whole genome shotgun (WGS) entry which is preliminary data.</text>
</comment>
<feature type="domain" description="Pyrrolo-quinoline quinone repeat" evidence="1">
    <location>
        <begin position="246"/>
        <end position="340"/>
    </location>
</feature>
<keyword evidence="3" id="KW-1185">Reference proteome</keyword>
<proteinExistence type="predicted"/>
<dbReference type="SUPFAM" id="SSF50998">
    <property type="entry name" value="Quinoprotein alcohol dehydrogenase-like"/>
    <property type="match status" value="2"/>
</dbReference>
<dbReference type="RefSeq" id="WP_256416449.1">
    <property type="nucleotide sequence ID" value="NZ_JANHDL010000001.1"/>
</dbReference>
<dbReference type="AlphaFoldDB" id="A0ABD6C077"/>
<sequence>MDGSLRWRVRRDELGSNEEMIDGLVARDDQLLVATREAVHSLNPSDGAEHWQTDTGDGGGTRAVTPALSADTAYVSSNDKNGSGLSALNLTDGSERWRLDSVVSVTSSPTLVEETVYLSVLEEGESRGGAIIAVDTADGDVRWRFQTAQMPPTPAVADGAVYVGGGNDGIVYALDAETGKTRWEFSTQDRMRLPPTVVDGTVYIPSSFAQRVYALDATDGTEEWSVDMNPSASVAATTESVYVPAMNEITILDSDDGAEQWTGTLSENTLGSAPVVAGETLLVPGDRAVCLDLTDGTHLWEQTVEEGAVGHERKRAVSCEPVVTDDGVFLGTAAGDIYAIGT</sequence>
<dbReference type="InterPro" id="IPR018391">
    <property type="entry name" value="PQQ_b-propeller_rpt"/>
</dbReference>
<protein>
    <submittedName>
        <fullName evidence="2">PQQ-binding-like beta-propeller repeat protein</fullName>
    </submittedName>
</protein>
<gene>
    <name evidence="2" type="ORF">ACFR9T_09435</name>
</gene>
<dbReference type="EMBL" id="JBHUDB010000005">
    <property type="protein sequence ID" value="MFD1570807.1"/>
    <property type="molecule type" value="Genomic_DNA"/>
</dbReference>
<dbReference type="InterPro" id="IPR002372">
    <property type="entry name" value="PQQ_rpt_dom"/>
</dbReference>
<dbReference type="InterPro" id="IPR011047">
    <property type="entry name" value="Quinoprotein_ADH-like_sf"/>
</dbReference>
<evidence type="ECO:0000313" key="2">
    <source>
        <dbReference type="EMBL" id="MFD1570807.1"/>
    </source>
</evidence>
<evidence type="ECO:0000313" key="3">
    <source>
        <dbReference type="Proteomes" id="UP001597185"/>
    </source>
</evidence>
<name>A0ABD6C077_9EURY</name>
<accession>A0ABD6C077</accession>
<dbReference type="Proteomes" id="UP001597185">
    <property type="component" value="Unassembled WGS sequence"/>
</dbReference>
<dbReference type="Gene3D" id="2.130.10.10">
    <property type="entry name" value="YVTN repeat-like/Quinoprotein amine dehydrogenase"/>
    <property type="match status" value="2"/>
</dbReference>
<organism evidence="2 3">
    <name type="scientific">Halorubrum laminariae</name>
    <dbReference type="NCBI Taxonomy" id="1433523"/>
    <lineage>
        <taxon>Archaea</taxon>
        <taxon>Methanobacteriati</taxon>
        <taxon>Methanobacteriota</taxon>
        <taxon>Stenosarchaea group</taxon>
        <taxon>Halobacteria</taxon>
        <taxon>Halobacteriales</taxon>
        <taxon>Haloferacaceae</taxon>
        <taxon>Halorubrum</taxon>
    </lineage>
</organism>
<dbReference type="Pfam" id="PF13360">
    <property type="entry name" value="PQQ_2"/>
    <property type="match status" value="2"/>
</dbReference>
<reference evidence="2 3" key="1">
    <citation type="journal article" date="2019" name="Int. J. Syst. Evol. Microbiol.">
        <title>The Global Catalogue of Microorganisms (GCM) 10K type strain sequencing project: providing services to taxonomists for standard genome sequencing and annotation.</title>
        <authorList>
            <consortium name="The Broad Institute Genomics Platform"/>
            <consortium name="The Broad Institute Genome Sequencing Center for Infectious Disease"/>
            <person name="Wu L."/>
            <person name="Ma J."/>
        </authorList>
    </citation>
    <scope>NUCLEOTIDE SEQUENCE [LARGE SCALE GENOMIC DNA]</scope>
    <source>
        <strain evidence="2 3">CGMCC 1.12689</strain>
    </source>
</reference>
<dbReference type="PANTHER" id="PTHR34512">
    <property type="entry name" value="CELL SURFACE PROTEIN"/>
    <property type="match status" value="1"/>
</dbReference>
<feature type="domain" description="Pyrrolo-quinoline quinone repeat" evidence="1">
    <location>
        <begin position="128"/>
        <end position="241"/>
    </location>
</feature>
<dbReference type="SMART" id="SM00564">
    <property type="entry name" value="PQQ"/>
    <property type="match status" value="6"/>
</dbReference>